<dbReference type="PROSITE" id="PS00137">
    <property type="entry name" value="SUBTILASE_HIS"/>
    <property type="match status" value="1"/>
</dbReference>
<dbReference type="PROSITE" id="PS51892">
    <property type="entry name" value="SUBTILASE"/>
    <property type="match status" value="1"/>
</dbReference>
<dbReference type="RefSeq" id="WP_109941513.1">
    <property type="nucleotide sequence ID" value="NZ_CP176366.1"/>
</dbReference>
<keyword evidence="10" id="KW-1185">Reference proteome</keyword>
<dbReference type="EMBL" id="QGMZ01000028">
    <property type="protein sequence ID" value="PWR71881.1"/>
    <property type="molecule type" value="Genomic_DNA"/>
</dbReference>
<feature type="active site" description="Charge relay system" evidence="5 6">
    <location>
        <position position="182"/>
    </location>
</feature>
<dbReference type="InterPro" id="IPR054399">
    <property type="entry name" value="Fervidolysin-like_N_prodom"/>
</dbReference>
<dbReference type="InterPro" id="IPR050131">
    <property type="entry name" value="Peptidase_S8_subtilisin-like"/>
</dbReference>
<evidence type="ECO:0000256" key="1">
    <source>
        <dbReference type="ARBA" id="ARBA00011073"/>
    </source>
</evidence>
<keyword evidence="2 6" id="KW-0645">Protease</keyword>
<dbReference type="InterPro" id="IPR000209">
    <property type="entry name" value="Peptidase_S8/S53_dom"/>
</dbReference>
<dbReference type="InterPro" id="IPR015500">
    <property type="entry name" value="Peptidase_S8_subtilisin-rel"/>
</dbReference>
<feature type="domain" description="Peptidase S8/S53" evidence="7">
    <location>
        <begin position="528"/>
        <end position="579"/>
    </location>
</feature>
<evidence type="ECO:0000259" key="7">
    <source>
        <dbReference type="Pfam" id="PF00082"/>
    </source>
</evidence>
<reference evidence="9 10" key="1">
    <citation type="submission" date="2018-05" db="EMBL/GenBank/DDBJ databases">
        <title>Draft genome of Methanospirillum stamsii Pt1.</title>
        <authorList>
            <person name="Dueholm M.S."/>
            <person name="Nielsen P.H."/>
            <person name="Bakmann L.F."/>
            <person name="Otzen D.E."/>
        </authorList>
    </citation>
    <scope>NUCLEOTIDE SEQUENCE [LARGE SCALE GENOMIC DNA]</scope>
    <source>
        <strain evidence="9 10">Pt1</strain>
    </source>
</reference>
<dbReference type="PROSITE" id="PS00138">
    <property type="entry name" value="SUBTILASE_SER"/>
    <property type="match status" value="1"/>
</dbReference>
<evidence type="ECO:0000313" key="9">
    <source>
        <dbReference type="EMBL" id="PWR71881.1"/>
    </source>
</evidence>
<evidence type="ECO:0008006" key="11">
    <source>
        <dbReference type="Google" id="ProtNLM"/>
    </source>
</evidence>
<dbReference type="PROSITE" id="PS51257">
    <property type="entry name" value="PROKAR_LIPOPROTEIN"/>
    <property type="match status" value="1"/>
</dbReference>
<comment type="caution">
    <text evidence="9">The sequence shown here is derived from an EMBL/GenBank/DDBJ whole genome shotgun (WGS) entry which is preliminary data.</text>
</comment>
<proteinExistence type="inferred from homology"/>
<keyword evidence="4 6" id="KW-0720">Serine protease</keyword>
<evidence type="ECO:0000256" key="6">
    <source>
        <dbReference type="PROSITE-ProRule" id="PRU01240"/>
    </source>
</evidence>
<evidence type="ECO:0000256" key="2">
    <source>
        <dbReference type="ARBA" id="ARBA00022670"/>
    </source>
</evidence>
<dbReference type="GO" id="GO:0006508">
    <property type="term" value="P:proteolysis"/>
    <property type="evidence" value="ECO:0007669"/>
    <property type="project" value="UniProtKB-KW"/>
</dbReference>
<dbReference type="PANTHER" id="PTHR43806:SF11">
    <property type="entry name" value="CEREVISIN-RELATED"/>
    <property type="match status" value="1"/>
</dbReference>
<feature type="active site" description="Charge relay system" evidence="5 6">
    <location>
        <position position="538"/>
    </location>
</feature>
<dbReference type="OrthoDB" id="341609at2157"/>
<evidence type="ECO:0000256" key="4">
    <source>
        <dbReference type="ARBA" id="ARBA00022825"/>
    </source>
</evidence>
<organism evidence="9 10">
    <name type="scientific">Methanospirillum stamsii</name>
    <dbReference type="NCBI Taxonomy" id="1277351"/>
    <lineage>
        <taxon>Archaea</taxon>
        <taxon>Methanobacteriati</taxon>
        <taxon>Methanobacteriota</taxon>
        <taxon>Stenosarchaea group</taxon>
        <taxon>Methanomicrobia</taxon>
        <taxon>Methanomicrobiales</taxon>
        <taxon>Methanospirillaceae</taxon>
        <taxon>Methanospirillum</taxon>
    </lineage>
</organism>
<dbReference type="GeneID" id="97610094"/>
<dbReference type="PRINTS" id="PR00723">
    <property type="entry name" value="SUBTILISIN"/>
</dbReference>
<feature type="domain" description="Fervidolysin-like N-terminal prodomain" evidence="8">
    <location>
        <begin position="47"/>
        <end position="120"/>
    </location>
</feature>
<feature type="active site" description="Charge relay system" evidence="5 6">
    <location>
        <position position="225"/>
    </location>
</feature>
<name>A0A2V2N8H4_9EURY</name>
<feature type="domain" description="Peptidase S8/S53" evidence="7">
    <location>
        <begin position="174"/>
        <end position="368"/>
    </location>
</feature>
<dbReference type="InterPro" id="IPR023828">
    <property type="entry name" value="Peptidase_S8_Ser-AS"/>
</dbReference>
<keyword evidence="3 6" id="KW-0378">Hydrolase</keyword>
<dbReference type="InterPro" id="IPR022398">
    <property type="entry name" value="Peptidase_S8_His-AS"/>
</dbReference>
<dbReference type="PANTHER" id="PTHR43806">
    <property type="entry name" value="PEPTIDASE S8"/>
    <property type="match status" value="1"/>
</dbReference>
<evidence type="ECO:0000259" key="8">
    <source>
        <dbReference type="Pfam" id="PF22148"/>
    </source>
</evidence>
<evidence type="ECO:0000256" key="3">
    <source>
        <dbReference type="ARBA" id="ARBA00022801"/>
    </source>
</evidence>
<evidence type="ECO:0000313" key="10">
    <source>
        <dbReference type="Proteomes" id="UP000245934"/>
    </source>
</evidence>
<dbReference type="Pfam" id="PF22148">
    <property type="entry name" value="Fervidolysin_NPro-like"/>
    <property type="match status" value="1"/>
</dbReference>
<dbReference type="Pfam" id="PF00082">
    <property type="entry name" value="Peptidase_S8"/>
    <property type="match status" value="2"/>
</dbReference>
<accession>A0A2V2N8H4</accession>
<dbReference type="InterPro" id="IPR036852">
    <property type="entry name" value="Peptidase_S8/S53_dom_sf"/>
</dbReference>
<dbReference type="Proteomes" id="UP000245934">
    <property type="component" value="Unassembled WGS sequence"/>
</dbReference>
<dbReference type="Gene3D" id="3.40.50.200">
    <property type="entry name" value="Peptidase S8/S53 domain"/>
    <property type="match status" value="2"/>
</dbReference>
<comment type="similarity">
    <text evidence="1 6">Belongs to the peptidase S8 family.</text>
</comment>
<dbReference type="SUPFAM" id="SSF52743">
    <property type="entry name" value="Subtilisin-like"/>
    <property type="match status" value="1"/>
</dbReference>
<sequence length="766" mass="83586">MSGILQKKVIIWLIFCFACLSFSSCLADDAISFKNATGIRNFLPDPPYTEGSILVQAANGPDGMVSSLSDIHAAIGASVERDYGTVGIPGLSLVKLPEGMLVPDAIRYYSGNPAVLYAEPDYYVIALKNPDDPEFWRQWGLSNTGSLFKENTTPGIPGADIGALAGWEKATTTNGTIIAVLDTGADIYHPDLVDNIWSYSGSGTLLHGINILEDMPVEPWDDDGHGTHCAGIIGMIGNNGLGGAGVAWNTTIMPIKVLDYRGSGKLSDLAFGMAYATLYNASVISCSFGTEYSRTMEDIIRQSPALFVCSAGNYVADLNRISQYPACYNFSNVIAIAATDAQDNLSWFSNYGNRTVHVGAPGSDIYSTIPSAYSYTTIFEDPAFSEQNFTLSGNWIHVPGTLPGEPVSLRGVLSEQPDNSTFVIELNKSVYIPDDMGEIPNLVWDIKGNFNGYQIIEYSFDGEQWIPLWDFDTEFREDDWRQLFIPLNSVYPGTSVRFRYTYSLFEGDIKSDFSIRDIRIGYRGLVIKPEYTYMDGTSMAAPMVSGIAGLIKGKKPDLTAGEIKQVIMDTAFPIPSLHDKTVTGGRVNLEAALKALDEPSTIQLFPGWNHVSVPRQPAVGYETAQIFAGVNSSGHSVLKYLNDTAGYQTLSMNDLVVPLQGYWIYSSEKTGVPITFSEPMTILSREIPAGWSSVGGWTEADISANETFHTLSGWSYATGYNAGLQQYEEPIIRGGTSNQSDTRPVLPYEGYWLYCSQNGTYQAGFG</sequence>
<dbReference type="GO" id="GO:0004252">
    <property type="term" value="F:serine-type endopeptidase activity"/>
    <property type="evidence" value="ECO:0007669"/>
    <property type="project" value="UniProtKB-UniRule"/>
</dbReference>
<evidence type="ECO:0000256" key="5">
    <source>
        <dbReference type="PIRSR" id="PIRSR615500-1"/>
    </source>
</evidence>
<dbReference type="AlphaFoldDB" id="A0A2V2N8H4"/>
<protein>
    <recommendedName>
        <fullName evidence="11">Peptidase S8/S53 domain-containing protein</fullName>
    </recommendedName>
</protein>
<gene>
    <name evidence="9" type="ORF">DLD82_12740</name>
</gene>